<dbReference type="AlphaFoldDB" id="A0A087CZ26"/>
<feature type="domain" description="Pseudouridine synthase II N-terminal" evidence="6">
    <location>
        <begin position="29"/>
        <end position="181"/>
    </location>
</feature>
<evidence type="ECO:0000256" key="1">
    <source>
        <dbReference type="ARBA" id="ARBA00000385"/>
    </source>
</evidence>
<evidence type="ECO:0000256" key="4">
    <source>
        <dbReference type="ARBA" id="ARBA00023235"/>
    </source>
</evidence>
<dbReference type="GO" id="GO:0003723">
    <property type="term" value="F:RNA binding"/>
    <property type="evidence" value="ECO:0007669"/>
    <property type="project" value="InterPro"/>
</dbReference>
<dbReference type="Pfam" id="PF09142">
    <property type="entry name" value="TruB_C"/>
    <property type="match status" value="1"/>
</dbReference>
<dbReference type="HAMAP" id="MF_01080">
    <property type="entry name" value="TruB_bact"/>
    <property type="match status" value="1"/>
</dbReference>
<reference evidence="9 10" key="1">
    <citation type="submission" date="2014-03" db="EMBL/GenBank/DDBJ databases">
        <title>Genomics of Bifidobacteria.</title>
        <authorList>
            <person name="Ventura M."/>
            <person name="Milani C."/>
            <person name="Lugli G.A."/>
        </authorList>
    </citation>
    <scope>NUCLEOTIDE SEQUENCE [LARGE SCALE GENOMIC DNA]</scope>
    <source>
        <strain evidence="9 10">DSM 23975</strain>
    </source>
</reference>
<keyword evidence="10" id="KW-1185">Reference proteome</keyword>
<evidence type="ECO:0000256" key="5">
    <source>
        <dbReference type="HAMAP-Rule" id="MF_01080"/>
    </source>
</evidence>
<dbReference type="EC" id="5.4.99.25" evidence="5"/>
<dbReference type="SUPFAM" id="SSF55120">
    <property type="entry name" value="Pseudouridine synthase"/>
    <property type="match status" value="1"/>
</dbReference>
<comment type="catalytic activity">
    <reaction evidence="1 5">
        <text>uridine(55) in tRNA = pseudouridine(55) in tRNA</text>
        <dbReference type="Rhea" id="RHEA:42532"/>
        <dbReference type="Rhea" id="RHEA-COMP:10101"/>
        <dbReference type="Rhea" id="RHEA-COMP:10102"/>
        <dbReference type="ChEBI" id="CHEBI:65314"/>
        <dbReference type="ChEBI" id="CHEBI:65315"/>
        <dbReference type="EC" id="5.4.99.25"/>
    </reaction>
</comment>
<dbReference type="InterPro" id="IPR002501">
    <property type="entry name" value="PsdUridine_synth_N"/>
</dbReference>
<keyword evidence="3 5" id="KW-0819">tRNA processing</keyword>
<dbReference type="OrthoDB" id="9802309at2"/>
<organism evidence="9 10">
    <name type="scientific">Bifidobacterium reuteri DSM 23975</name>
    <dbReference type="NCBI Taxonomy" id="1437610"/>
    <lineage>
        <taxon>Bacteria</taxon>
        <taxon>Bacillati</taxon>
        <taxon>Actinomycetota</taxon>
        <taxon>Actinomycetes</taxon>
        <taxon>Bifidobacteriales</taxon>
        <taxon>Bifidobacteriaceae</taxon>
        <taxon>Bifidobacterium</taxon>
    </lineage>
</organism>
<dbReference type="GO" id="GO:1990481">
    <property type="term" value="P:mRNA pseudouridine synthesis"/>
    <property type="evidence" value="ECO:0007669"/>
    <property type="project" value="TreeGrafter"/>
</dbReference>
<dbReference type="InterPro" id="IPR020103">
    <property type="entry name" value="PsdUridine_synth_cat_dom_sf"/>
</dbReference>
<dbReference type="GO" id="GO:0031119">
    <property type="term" value="P:tRNA pseudouridine synthesis"/>
    <property type="evidence" value="ECO:0007669"/>
    <property type="project" value="UniProtKB-UniRule"/>
</dbReference>
<dbReference type="Pfam" id="PF01509">
    <property type="entry name" value="TruB_N"/>
    <property type="match status" value="1"/>
</dbReference>
<evidence type="ECO:0000259" key="7">
    <source>
        <dbReference type="Pfam" id="PF09142"/>
    </source>
</evidence>
<dbReference type="InterPro" id="IPR014780">
    <property type="entry name" value="tRNA_psdUridine_synth_TruB"/>
</dbReference>
<feature type="active site" description="Nucleophile" evidence="5">
    <location>
        <position position="43"/>
    </location>
</feature>
<feature type="domain" description="tRNA pseudouridylate synthase B C-terminal" evidence="8">
    <location>
        <begin position="264"/>
        <end position="296"/>
    </location>
</feature>
<keyword evidence="4 5" id="KW-0413">Isomerase</keyword>
<dbReference type="Pfam" id="PF16198">
    <property type="entry name" value="TruB_C_2"/>
    <property type="match status" value="1"/>
</dbReference>
<accession>A0A087CZ26</accession>
<dbReference type="CDD" id="cd02573">
    <property type="entry name" value="PseudoU_synth_EcTruB"/>
    <property type="match status" value="1"/>
</dbReference>
<evidence type="ECO:0000313" key="10">
    <source>
        <dbReference type="Proteomes" id="UP000028984"/>
    </source>
</evidence>
<dbReference type="InterPro" id="IPR015225">
    <property type="entry name" value="tRNA_psdUridine_synth_fam2_C"/>
</dbReference>
<evidence type="ECO:0000259" key="8">
    <source>
        <dbReference type="Pfam" id="PF16198"/>
    </source>
</evidence>
<sequence>MAQAQPSGLLIVDKPQGVTSFDAVAAVRGALHIKKVGHAGTLDPMATGALVIAFGHATRLLNAIVAHDKTYEATIRLGLTTDTDDAEGAVHVDESIHSRWKELTKRHGEQGSWQTGTFWHDLLADTIASHFTGNIEQVPNTFSAIKINGQRAYDLAREGKDVELKARPVTVSEFSVLDVRAGVVTGKNAGEPLLEKDIASFPFDSAAGPDQSFCSSLNDHSVTSGDGESDPRGVDTVISVASTGLIPVLDVNVRISCSSGTYIRALARDLGMTLGVGGYLTRLRRTRVGRFALPDDASGLIAADAMQQTSAHTITAHTEAKTFVNREGERVTRNTCVLDTPAGLAGEERRAWVLGRALTMEQATRGAMPAVDITAEEAAELRFGRRIERVVPRDTQVAAIAPAPDDVSDDAPADVVAILERANAHQAKPVTVFPLA</sequence>
<proteinExistence type="inferred from homology"/>
<evidence type="ECO:0000256" key="2">
    <source>
        <dbReference type="ARBA" id="ARBA00005642"/>
    </source>
</evidence>
<dbReference type="GO" id="GO:0160148">
    <property type="term" value="F:tRNA pseudouridine(55) synthase activity"/>
    <property type="evidence" value="ECO:0007669"/>
    <property type="project" value="UniProtKB-EC"/>
</dbReference>
<feature type="domain" description="tRNA pseudouridine synthase II TruB subfamily 2 C-terminal" evidence="7">
    <location>
        <begin position="368"/>
        <end position="434"/>
    </location>
</feature>
<evidence type="ECO:0000313" key="9">
    <source>
        <dbReference type="EMBL" id="KFI88526.1"/>
    </source>
</evidence>
<dbReference type="Gene3D" id="3.30.2350.10">
    <property type="entry name" value="Pseudouridine synthase"/>
    <property type="match status" value="1"/>
</dbReference>
<comment type="function">
    <text evidence="5">Responsible for synthesis of pseudouridine from uracil-55 in the psi GC loop of transfer RNAs.</text>
</comment>
<dbReference type="Proteomes" id="UP000028984">
    <property type="component" value="Unassembled WGS sequence"/>
</dbReference>
<comment type="caution">
    <text evidence="9">The sequence shown here is derived from an EMBL/GenBank/DDBJ whole genome shotgun (WGS) entry which is preliminary data.</text>
</comment>
<comment type="similarity">
    <text evidence="2 5">Belongs to the pseudouridine synthase TruB family. Type 1 subfamily.</text>
</comment>
<evidence type="ECO:0000256" key="3">
    <source>
        <dbReference type="ARBA" id="ARBA00022694"/>
    </source>
</evidence>
<name>A0A087CZ26_9BIFI</name>
<dbReference type="PANTHER" id="PTHR13767:SF2">
    <property type="entry name" value="PSEUDOURIDYLATE SYNTHASE TRUB1"/>
    <property type="match status" value="1"/>
</dbReference>
<evidence type="ECO:0000259" key="6">
    <source>
        <dbReference type="Pfam" id="PF01509"/>
    </source>
</evidence>
<dbReference type="STRING" id="1437610.BREU_0647"/>
<gene>
    <name evidence="5" type="primary">truB</name>
    <name evidence="9" type="ORF">BREU_0647</name>
</gene>
<protein>
    <recommendedName>
        <fullName evidence="5">tRNA pseudouridine synthase B</fullName>
        <ecNumber evidence="5">5.4.99.25</ecNumber>
    </recommendedName>
    <alternativeName>
        <fullName evidence="5">tRNA pseudouridine(55) synthase</fullName>
        <shortName evidence="5">Psi55 synthase</shortName>
    </alternativeName>
    <alternativeName>
        <fullName evidence="5">tRNA pseudouridylate synthase</fullName>
    </alternativeName>
    <alternativeName>
        <fullName evidence="5">tRNA-uridine isomerase</fullName>
    </alternativeName>
</protein>
<dbReference type="EMBL" id="JGZK01000001">
    <property type="protein sequence ID" value="KFI88526.1"/>
    <property type="molecule type" value="Genomic_DNA"/>
</dbReference>
<dbReference type="RefSeq" id="WP_044089077.1">
    <property type="nucleotide sequence ID" value="NZ_JDUW01000005.1"/>
</dbReference>
<dbReference type="PANTHER" id="PTHR13767">
    <property type="entry name" value="TRNA-PSEUDOURIDINE SYNTHASE"/>
    <property type="match status" value="1"/>
</dbReference>
<dbReference type="eggNOG" id="COG0130">
    <property type="taxonomic scope" value="Bacteria"/>
</dbReference>
<dbReference type="InterPro" id="IPR032819">
    <property type="entry name" value="TruB_C"/>
</dbReference>